<dbReference type="OrthoDB" id="154553at2"/>
<dbReference type="STRING" id="930129.SAMN05216352_102355"/>
<dbReference type="NCBIfam" id="NF010189">
    <property type="entry name" value="PRK13668.1"/>
    <property type="match status" value="1"/>
</dbReference>
<dbReference type="InterPro" id="IPR010838">
    <property type="entry name" value="DUF1444"/>
</dbReference>
<protein>
    <submittedName>
        <fullName evidence="1">Uncharacterized protein YtpQ, UPF0354 family</fullName>
    </submittedName>
</protein>
<reference evidence="1 2" key="1">
    <citation type="submission" date="2016-10" db="EMBL/GenBank/DDBJ databases">
        <authorList>
            <person name="de Groot N.N."/>
        </authorList>
    </citation>
    <scope>NUCLEOTIDE SEQUENCE [LARGE SCALE GENOMIC DNA]</scope>
    <source>
        <strain evidence="2">P4B,CCM 7963,CECT 7998,DSM 25260,IBRC-M 10614,KCTC 13821</strain>
    </source>
</reference>
<dbReference type="Proteomes" id="UP000199017">
    <property type="component" value="Unassembled WGS sequence"/>
</dbReference>
<sequence length="265" mass="30685">MDITEFRNKLEKRLAGKNRSFTFDKEKSMLRVDHTALKKGVELDLNKLLAKHEKNKEQALEDAVHYINGSFEAMERAVVLKGKEKNIFPVIRSTSFPTETKDGKELLYTEHTAETRIYYALDMGEAYTMLEKETIEQEEYTIDQIKETALFNIRAVEISYKTDEVAGNIFYFVNTNDGYDASRLLNENFVEEMNKKMEGDTAVAVPHQDVLIFADIRNKQGYDILGQLAFRFFSNGRVPITALPFLYENKKLEPIFILARKKPQK</sequence>
<name>A0A1G8ERZ7_9BACI</name>
<gene>
    <name evidence="1" type="ORF">SAMN05216352_102355</name>
</gene>
<organism evidence="1 2">
    <name type="scientific">Alteribacillus bidgolensis</name>
    <dbReference type="NCBI Taxonomy" id="930129"/>
    <lineage>
        <taxon>Bacteria</taxon>
        <taxon>Bacillati</taxon>
        <taxon>Bacillota</taxon>
        <taxon>Bacilli</taxon>
        <taxon>Bacillales</taxon>
        <taxon>Bacillaceae</taxon>
        <taxon>Alteribacillus</taxon>
    </lineage>
</organism>
<dbReference type="AlphaFoldDB" id="A0A1G8ERZ7"/>
<evidence type="ECO:0000313" key="2">
    <source>
        <dbReference type="Proteomes" id="UP000199017"/>
    </source>
</evidence>
<dbReference type="EMBL" id="FNDU01000002">
    <property type="protein sequence ID" value="SDH72682.1"/>
    <property type="molecule type" value="Genomic_DNA"/>
</dbReference>
<accession>A0A1G8ERZ7</accession>
<keyword evidence="2" id="KW-1185">Reference proteome</keyword>
<dbReference type="RefSeq" id="WP_091581647.1">
    <property type="nucleotide sequence ID" value="NZ_FNDU01000002.1"/>
</dbReference>
<dbReference type="PIRSF" id="PIRSF012562">
    <property type="entry name" value="UCP012562"/>
    <property type="match status" value="1"/>
</dbReference>
<evidence type="ECO:0000313" key="1">
    <source>
        <dbReference type="EMBL" id="SDH72682.1"/>
    </source>
</evidence>
<proteinExistence type="predicted"/>
<dbReference type="Pfam" id="PF07285">
    <property type="entry name" value="DUF1444"/>
    <property type="match status" value="1"/>
</dbReference>